<dbReference type="EMBL" id="JBHSIW010000021">
    <property type="protein sequence ID" value="MFC4904760.1"/>
    <property type="molecule type" value="Genomic_DNA"/>
</dbReference>
<dbReference type="Gene3D" id="3.40.50.1000">
    <property type="entry name" value="HAD superfamily/HAD-like"/>
    <property type="match status" value="1"/>
</dbReference>
<dbReference type="EC" id="3.-.-.-" evidence="1"/>
<dbReference type="Proteomes" id="UP001595797">
    <property type="component" value="Unassembled WGS sequence"/>
</dbReference>
<dbReference type="InterPro" id="IPR036412">
    <property type="entry name" value="HAD-like_sf"/>
</dbReference>
<comment type="caution">
    <text evidence="1">The sequence shown here is derived from an EMBL/GenBank/DDBJ whole genome shotgun (WGS) entry which is preliminary data.</text>
</comment>
<dbReference type="PANTHER" id="PTHR10000:SF8">
    <property type="entry name" value="HAD SUPERFAMILY HYDROLASE-LIKE, TYPE 3"/>
    <property type="match status" value="1"/>
</dbReference>
<protein>
    <submittedName>
        <fullName evidence="1">HAD family hydrolase</fullName>
        <ecNumber evidence="1">3.-.-.-</ecNumber>
        <ecNumber evidence="1">3.1.3.-</ecNumber>
    </submittedName>
</protein>
<evidence type="ECO:0000313" key="2">
    <source>
        <dbReference type="Proteomes" id="UP001595797"/>
    </source>
</evidence>
<sequence>MTPPLEVPGDAAPVKLIASDLDGTVLGDDFRFRPRTVEAIRAAQDEGLHVVFVTGRPMRWLDPLRDQLAHQGVVICSNGAVVYDLTADVVVESSLFPVSEAFAVMEEVAARHPGTLFAAETLDGVYTDHGWARTDRMEIGAPRVGPLRERLPAGTGLVKFLAKLDSADPQEYYRALTDLVAGRLSVTHSVAAAPLVEMGQRGLTKARTLEQYAAERGILPHEVMAFGDMPNDLEMLTWAGHGYAMASGHPAVARAVGRTAPPFAEDGVAQVIEALLHARRPGASRAGHSATTG</sequence>
<dbReference type="InterPro" id="IPR023214">
    <property type="entry name" value="HAD_sf"/>
</dbReference>
<dbReference type="Gene3D" id="3.30.1240.10">
    <property type="match status" value="1"/>
</dbReference>
<organism evidence="1 2">
    <name type="scientific">Kocuria oceani</name>
    <dbReference type="NCBI Taxonomy" id="988827"/>
    <lineage>
        <taxon>Bacteria</taxon>
        <taxon>Bacillati</taxon>
        <taxon>Actinomycetota</taxon>
        <taxon>Actinomycetes</taxon>
        <taxon>Micrococcales</taxon>
        <taxon>Micrococcaceae</taxon>
        <taxon>Kocuria</taxon>
    </lineage>
</organism>
<dbReference type="NCBIfam" id="TIGR01484">
    <property type="entry name" value="HAD-SF-IIB"/>
    <property type="match status" value="1"/>
</dbReference>
<dbReference type="EC" id="3.1.3.-" evidence="1"/>
<reference evidence="2" key="1">
    <citation type="journal article" date="2019" name="Int. J. Syst. Evol. Microbiol.">
        <title>The Global Catalogue of Microorganisms (GCM) 10K type strain sequencing project: providing services to taxonomists for standard genome sequencing and annotation.</title>
        <authorList>
            <consortium name="The Broad Institute Genomics Platform"/>
            <consortium name="The Broad Institute Genome Sequencing Center for Infectious Disease"/>
            <person name="Wu L."/>
            <person name="Ma J."/>
        </authorList>
    </citation>
    <scope>NUCLEOTIDE SEQUENCE [LARGE SCALE GENOMIC DNA]</scope>
    <source>
        <strain evidence="2">CGMCC 4.6946</strain>
    </source>
</reference>
<proteinExistence type="predicted"/>
<dbReference type="GO" id="GO:0016787">
    <property type="term" value="F:hydrolase activity"/>
    <property type="evidence" value="ECO:0007669"/>
    <property type="project" value="UniProtKB-KW"/>
</dbReference>
<dbReference type="SUPFAM" id="SSF56784">
    <property type="entry name" value="HAD-like"/>
    <property type="match status" value="1"/>
</dbReference>
<accession>A0ABV9TL43</accession>
<dbReference type="Pfam" id="PF08282">
    <property type="entry name" value="Hydrolase_3"/>
    <property type="match status" value="1"/>
</dbReference>
<dbReference type="PANTHER" id="PTHR10000">
    <property type="entry name" value="PHOSPHOSERINE PHOSPHATASE"/>
    <property type="match status" value="1"/>
</dbReference>
<keyword evidence="1" id="KW-0378">Hydrolase</keyword>
<dbReference type="RefSeq" id="WP_238985983.1">
    <property type="nucleotide sequence ID" value="NZ_JARAMH010000005.1"/>
</dbReference>
<gene>
    <name evidence="1" type="ORF">ACFPCS_14400</name>
</gene>
<evidence type="ECO:0000313" key="1">
    <source>
        <dbReference type="EMBL" id="MFC4904760.1"/>
    </source>
</evidence>
<name>A0ABV9TL43_9MICC</name>
<dbReference type="InterPro" id="IPR006379">
    <property type="entry name" value="HAD-SF_hydro_IIB"/>
</dbReference>
<keyword evidence="2" id="KW-1185">Reference proteome</keyword>